<dbReference type="EMBL" id="BMXG01000015">
    <property type="protein sequence ID" value="GHC06090.1"/>
    <property type="molecule type" value="Genomic_DNA"/>
</dbReference>
<dbReference type="Proteomes" id="UP000642829">
    <property type="component" value="Unassembled WGS sequence"/>
</dbReference>
<reference evidence="2" key="1">
    <citation type="journal article" date="2014" name="Int. J. Syst. Evol. Microbiol.">
        <title>Complete genome sequence of Corynebacterium casei LMG S-19264T (=DSM 44701T), isolated from a smear-ripened cheese.</title>
        <authorList>
            <consortium name="US DOE Joint Genome Institute (JGI-PGF)"/>
            <person name="Walter F."/>
            <person name="Albersmeier A."/>
            <person name="Kalinowski J."/>
            <person name="Ruckert C."/>
        </authorList>
    </citation>
    <scope>NUCLEOTIDE SEQUENCE</scope>
    <source>
        <strain evidence="2">KCTC 12870</strain>
    </source>
</reference>
<evidence type="ECO:0000313" key="3">
    <source>
        <dbReference type="Proteomes" id="UP000642829"/>
    </source>
</evidence>
<organism evidence="2 3">
    <name type="scientific">Cerasicoccus arenae</name>
    <dbReference type="NCBI Taxonomy" id="424488"/>
    <lineage>
        <taxon>Bacteria</taxon>
        <taxon>Pseudomonadati</taxon>
        <taxon>Verrucomicrobiota</taxon>
        <taxon>Opitutia</taxon>
        <taxon>Puniceicoccales</taxon>
        <taxon>Cerasicoccaceae</taxon>
        <taxon>Cerasicoccus</taxon>
    </lineage>
</organism>
<evidence type="ECO:0000313" key="2">
    <source>
        <dbReference type="EMBL" id="GHC06090.1"/>
    </source>
</evidence>
<feature type="domain" description="ThuA-like" evidence="1">
    <location>
        <begin position="9"/>
        <end position="213"/>
    </location>
</feature>
<gene>
    <name evidence="2" type="ORF">GCM10007047_23900</name>
</gene>
<dbReference type="SUPFAM" id="SSF52317">
    <property type="entry name" value="Class I glutamine amidotransferase-like"/>
    <property type="match status" value="1"/>
</dbReference>
<sequence>MNGNMSQNALIFYGGWSGHSPDVIARRFADSLTGNDYDVELCEGLDCLDEAERLAEFDLIIPCVTMAELSAERESALTQAIHNGTGLAGTHGAGDAFRGALNYCHMMGGQFVSHPHVGDYTVRVTQAEHALTADLPQQFNYNSEQYYLHVDPGNDVLLATDYHYEGKTINMPVAWTKNWGIGKVFYCALGHKPEEYDEHLHVWNFIVDGALWAARKPV</sequence>
<proteinExistence type="predicted"/>
<comment type="caution">
    <text evidence="2">The sequence shown here is derived from an EMBL/GenBank/DDBJ whole genome shotgun (WGS) entry which is preliminary data.</text>
</comment>
<dbReference type="Gene3D" id="3.40.50.880">
    <property type="match status" value="1"/>
</dbReference>
<accession>A0A8J3DD07</accession>
<dbReference type="InterPro" id="IPR029062">
    <property type="entry name" value="Class_I_gatase-like"/>
</dbReference>
<protein>
    <recommendedName>
        <fullName evidence="1">ThuA-like domain-containing protein</fullName>
    </recommendedName>
</protein>
<keyword evidence="3" id="KW-1185">Reference proteome</keyword>
<dbReference type="PANTHER" id="PTHR40469">
    <property type="entry name" value="SECRETED GLYCOSYL HYDROLASE"/>
    <property type="match status" value="1"/>
</dbReference>
<evidence type="ECO:0000259" key="1">
    <source>
        <dbReference type="Pfam" id="PF06283"/>
    </source>
</evidence>
<name>A0A8J3DD07_9BACT</name>
<reference evidence="2" key="2">
    <citation type="submission" date="2020-09" db="EMBL/GenBank/DDBJ databases">
        <authorList>
            <person name="Sun Q."/>
            <person name="Kim S."/>
        </authorList>
    </citation>
    <scope>NUCLEOTIDE SEQUENCE</scope>
    <source>
        <strain evidence="2">KCTC 12870</strain>
    </source>
</reference>
<dbReference type="Pfam" id="PF06283">
    <property type="entry name" value="ThuA"/>
    <property type="match status" value="1"/>
</dbReference>
<dbReference type="InterPro" id="IPR029010">
    <property type="entry name" value="ThuA-like"/>
</dbReference>
<dbReference type="AlphaFoldDB" id="A0A8J3DD07"/>
<dbReference type="PANTHER" id="PTHR40469:SF2">
    <property type="entry name" value="GALACTOSE-BINDING DOMAIN-LIKE SUPERFAMILY PROTEIN"/>
    <property type="match status" value="1"/>
</dbReference>